<dbReference type="AlphaFoldDB" id="A0A660L1L7"/>
<keyword evidence="1" id="KW-1133">Transmembrane helix</keyword>
<feature type="transmembrane region" description="Helical" evidence="1">
    <location>
        <begin position="99"/>
        <end position="117"/>
    </location>
</feature>
<name>A0A660L1L7_9ACTN</name>
<feature type="transmembrane region" description="Helical" evidence="1">
    <location>
        <begin position="60"/>
        <end position="78"/>
    </location>
</feature>
<protein>
    <submittedName>
        <fullName evidence="2">Uncharacterized membrane protein YoaK (UPF0700 family)</fullName>
    </submittedName>
</protein>
<keyword evidence="1" id="KW-0812">Transmembrane</keyword>
<keyword evidence="1" id="KW-0472">Membrane</keyword>
<gene>
    <name evidence="2" type="ORF">C8N24_4834</name>
</gene>
<feature type="transmembrane region" description="Helical" evidence="1">
    <location>
        <begin position="12"/>
        <end position="40"/>
    </location>
</feature>
<proteinExistence type="predicted"/>
<feature type="transmembrane region" description="Helical" evidence="1">
    <location>
        <begin position="181"/>
        <end position="202"/>
    </location>
</feature>
<evidence type="ECO:0000313" key="3">
    <source>
        <dbReference type="Proteomes" id="UP000278962"/>
    </source>
</evidence>
<dbReference type="Proteomes" id="UP000278962">
    <property type="component" value="Unassembled WGS sequence"/>
</dbReference>
<dbReference type="InterPro" id="IPR010699">
    <property type="entry name" value="DUF1275"/>
</dbReference>
<feature type="transmembrane region" description="Helical" evidence="1">
    <location>
        <begin position="123"/>
        <end position="144"/>
    </location>
</feature>
<evidence type="ECO:0000313" key="2">
    <source>
        <dbReference type="EMBL" id="RKQ86819.1"/>
    </source>
</evidence>
<dbReference type="Pfam" id="PF06912">
    <property type="entry name" value="DUF1275"/>
    <property type="match status" value="1"/>
</dbReference>
<comment type="caution">
    <text evidence="2">The sequence shown here is derived from an EMBL/GenBank/DDBJ whole genome shotgun (WGS) entry which is preliminary data.</text>
</comment>
<organism evidence="2 3">
    <name type="scientific">Solirubrobacter pauli</name>
    <dbReference type="NCBI Taxonomy" id="166793"/>
    <lineage>
        <taxon>Bacteria</taxon>
        <taxon>Bacillati</taxon>
        <taxon>Actinomycetota</taxon>
        <taxon>Thermoleophilia</taxon>
        <taxon>Solirubrobacterales</taxon>
        <taxon>Solirubrobacteraceae</taxon>
        <taxon>Solirubrobacter</taxon>
    </lineage>
</organism>
<dbReference type="PANTHER" id="PTHR37314:SF4">
    <property type="entry name" value="UPF0700 TRANSMEMBRANE PROTEIN YOAK"/>
    <property type="match status" value="1"/>
</dbReference>
<feature type="transmembrane region" description="Helical" evidence="1">
    <location>
        <begin position="208"/>
        <end position="227"/>
    </location>
</feature>
<reference evidence="2 3" key="1">
    <citation type="submission" date="2018-10" db="EMBL/GenBank/DDBJ databases">
        <title>Genomic Encyclopedia of Archaeal and Bacterial Type Strains, Phase II (KMG-II): from individual species to whole genera.</title>
        <authorList>
            <person name="Goeker M."/>
        </authorList>
    </citation>
    <scope>NUCLEOTIDE SEQUENCE [LARGE SCALE GENOMIC DNA]</scope>
    <source>
        <strain evidence="2 3">DSM 14954</strain>
    </source>
</reference>
<dbReference type="RefSeq" id="WP_121254874.1">
    <property type="nucleotide sequence ID" value="NZ_RBIL01000002.1"/>
</dbReference>
<accession>A0A660L1L7</accession>
<evidence type="ECO:0000256" key="1">
    <source>
        <dbReference type="SAM" id="Phobius"/>
    </source>
</evidence>
<sequence>MRTHPTSGDGALMLLSAASGALDAISFIVFGKVFSAFMTGNLVFLGLGTADAFAPGGPDLGRVCIVVVAFSAGVFAAARLARRARRARRAHGTTGLTRSLGVVLGIELLFLGGWLVVEGEPSSAAATLLAVIAALAMGMQTSAIGSLEIKGVFTTAATGTLVNLSREAADRRVTQADPARMARVLVGLVLGALGGGLLLVHAHPLAAALPPLLTLFALALLTARAPVTAGD</sequence>
<dbReference type="PANTHER" id="PTHR37314">
    <property type="entry name" value="SLR0142 PROTEIN"/>
    <property type="match status" value="1"/>
</dbReference>
<dbReference type="EMBL" id="RBIL01000002">
    <property type="protein sequence ID" value="RKQ86819.1"/>
    <property type="molecule type" value="Genomic_DNA"/>
</dbReference>
<dbReference type="OrthoDB" id="4272751at2"/>
<keyword evidence="3" id="KW-1185">Reference proteome</keyword>